<dbReference type="EMBL" id="JAJFZT010000006">
    <property type="protein sequence ID" value="MCC3272979.1"/>
    <property type="molecule type" value="Genomic_DNA"/>
</dbReference>
<dbReference type="RefSeq" id="WP_227904283.1">
    <property type="nucleotide sequence ID" value="NZ_CP094984.1"/>
</dbReference>
<dbReference type="PANTHER" id="PTHR11717">
    <property type="entry name" value="LOW MOLECULAR WEIGHT PROTEIN TYROSINE PHOSPHATASE"/>
    <property type="match status" value="1"/>
</dbReference>
<dbReference type="EMBL" id="CP094984">
    <property type="protein sequence ID" value="UON93027.1"/>
    <property type="molecule type" value="Genomic_DNA"/>
</dbReference>
<evidence type="ECO:0000256" key="3">
    <source>
        <dbReference type="ARBA" id="ARBA00022801"/>
    </source>
</evidence>
<evidence type="ECO:0000313" key="8">
    <source>
        <dbReference type="EMBL" id="UON93027.1"/>
    </source>
</evidence>
<accession>A0A9X1M7T2</accession>
<evidence type="ECO:0000313" key="7">
    <source>
        <dbReference type="EMBL" id="MCC3272979.1"/>
    </source>
</evidence>
<dbReference type="PANTHER" id="PTHR11717:SF7">
    <property type="entry name" value="LOW MOLECULAR WEIGHT PHOSPHOTYROSINE PROTEIN PHOSPHATASE"/>
    <property type="match status" value="1"/>
</dbReference>
<keyword evidence="9" id="KW-1185">Reference proteome</keyword>
<dbReference type="SMART" id="SM00226">
    <property type="entry name" value="LMWPc"/>
    <property type="match status" value="1"/>
</dbReference>
<feature type="active site" description="Nucleophile" evidence="5">
    <location>
        <position position="14"/>
    </location>
</feature>
<evidence type="ECO:0000256" key="4">
    <source>
        <dbReference type="ARBA" id="ARBA00022912"/>
    </source>
</evidence>
<keyword evidence="3" id="KW-0378">Hydrolase</keyword>
<evidence type="ECO:0000313" key="9">
    <source>
        <dbReference type="Proteomes" id="UP000829758"/>
    </source>
</evidence>
<dbReference type="InterPro" id="IPR023485">
    <property type="entry name" value="Ptyr_pPase"/>
</dbReference>
<dbReference type="SUPFAM" id="SSF52788">
    <property type="entry name" value="Phosphotyrosine protein phosphatases I"/>
    <property type="match status" value="1"/>
</dbReference>
<evidence type="ECO:0000256" key="2">
    <source>
        <dbReference type="ARBA" id="ARBA00013064"/>
    </source>
</evidence>
<dbReference type="InterPro" id="IPR036196">
    <property type="entry name" value="Ptyr_pPase_sf"/>
</dbReference>
<proteinExistence type="inferred from homology"/>
<evidence type="ECO:0000313" key="10">
    <source>
        <dbReference type="Proteomes" id="UP001155145"/>
    </source>
</evidence>
<reference evidence="7" key="1">
    <citation type="submission" date="2021-10" db="EMBL/GenBank/DDBJ databases">
        <title>Novel species in genus Arthrobacter.</title>
        <authorList>
            <person name="Liu Y."/>
        </authorList>
    </citation>
    <scope>NUCLEOTIDE SEQUENCE</scope>
    <source>
        <strain evidence="7">Zg-Y462</strain>
        <strain evidence="9">zg-Y462</strain>
    </source>
</reference>
<evidence type="ECO:0000256" key="1">
    <source>
        <dbReference type="ARBA" id="ARBA00011063"/>
    </source>
</evidence>
<gene>
    <name evidence="7" type="ORF">LJ755_09600</name>
    <name evidence="8" type="ORF">MUK71_05225</name>
</gene>
<feature type="domain" description="Phosphotyrosine protein phosphatase I" evidence="6">
    <location>
        <begin position="8"/>
        <end position="187"/>
    </location>
</feature>
<evidence type="ECO:0000256" key="5">
    <source>
        <dbReference type="PIRSR" id="PIRSR617867-1"/>
    </source>
</evidence>
<dbReference type="InterPro" id="IPR050438">
    <property type="entry name" value="LMW_PTPase"/>
</dbReference>
<organism evidence="7 10">
    <name type="scientific">Arthrobacter zhangbolii</name>
    <dbReference type="NCBI Taxonomy" id="2886936"/>
    <lineage>
        <taxon>Bacteria</taxon>
        <taxon>Bacillati</taxon>
        <taxon>Actinomycetota</taxon>
        <taxon>Actinomycetes</taxon>
        <taxon>Micrococcales</taxon>
        <taxon>Micrococcaceae</taxon>
        <taxon>Arthrobacter</taxon>
    </lineage>
</organism>
<feature type="active site" evidence="5">
    <location>
        <position position="20"/>
    </location>
</feature>
<dbReference type="Proteomes" id="UP001155145">
    <property type="component" value="Unassembled WGS sequence"/>
</dbReference>
<comment type="similarity">
    <text evidence="1">Belongs to the low molecular weight phosphotyrosine protein phosphatase family.</text>
</comment>
<dbReference type="EC" id="3.1.3.48" evidence="2"/>
<dbReference type="Proteomes" id="UP000829758">
    <property type="component" value="Chromosome"/>
</dbReference>
<sequence>MRATTEPFRILTVCTGNICRSPLAERLLQAGLDQMAPGEFSVTSAGTGALVGADIEPHVAGFVNIFGGDPTGFTARQLTEAILPEQDLVLALTRGHRSSVVELAPGLLRRTFTLRELARLLPLVDADPGAPSKERWQQGLARALMLRSVHPAGPQEDDVVDPYRRSDAVYQQMLRQLTPAVNELLAWERRYR</sequence>
<dbReference type="Gene3D" id="3.40.50.2300">
    <property type="match status" value="1"/>
</dbReference>
<keyword evidence="4" id="KW-0904">Protein phosphatase</keyword>
<dbReference type="AlphaFoldDB" id="A0A9X1M7T2"/>
<dbReference type="Pfam" id="PF01451">
    <property type="entry name" value="LMWPc"/>
    <property type="match status" value="1"/>
</dbReference>
<protein>
    <recommendedName>
        <fullName evidence="2">protein-tyrosine-phosphatase</fullName>
        <ecNumber evidence="2">3.1.3.48</ecNumber>
    </recommendedName>
</protein>
<dbReference type="InterPro" id="IPR017867">
    <property type="entry name" value="Tyr_phospatase_low_mol_wt"/>
</dbReference>
<dbReference type="PRINTS" id="PR00719">
    <property type="entry name" value="LMWPTPASE"/>
</dbReference>
<evidence type="ECO:0000259" key="6">
    <source>
        <dbReference type="SMART" id="SM00226"/>
    </source>
</evidence>
<dbReference type="GO" id="GO:0004725">
    <property type="term" value="F:protein tyrosine phosphatase activity"/>
    <property type="evidence" value="ECO:0007669"/>
    <property type="project" value="UniProtKB-EC"/>
</dbReference>
<name>A0A9X1M7T2_9MICC</name>